<keyword evidence="3" id="KW-1185">Reference proteome</keyword>
<evidence type="ECO:0008006" key="4">
    <source>
        <dbReference type="Google" id="ProtNLM"/>
    </source>
</evidence>
<dbReference type="InterPro" id="IPR032092">
    <property type="entry name" value="PilW"/>
</dbReference>
<accession>A0A0R0CHV5</accession>
<dbReference type="InterPro" id="IPR012902">
    <property type="entry name" value="N_methyl_site"/>
</dbReference>
<evidence type="ECO:0000313" key="3">
    <source>
        <dbReference type="Proteomes" id="UP000052052"/>
    </source>
</evidence>
<dbReference type="PATRIC" id="fig|344882.3.peg.816"/>
<feature type="transmembrane region" description="Helical" evidence="1">
    <location>
        <begin position="20"/>
        <end position="39"/>
    </location>
</feature>
<dbReference type="PROSITE" id="PS00409">
    <property type="entry name" value="PROKAR_NTER_METHYL"/>
    <property type="match status" value="1"/>
</dbReference>
<protein>
    <recommendedName>
        <fullName evidence="4">Type IV pilus assembly protein PilW</fullName>
    </recommendedName>
</protein>
<dbReference type="Pfam" id="PF16074">
    <property type="entry name" value="PilW"/>
    <property type="match status" value="1"/>
</dbReference>
<sequence length="336" mass="34877">MKPTNPCSRRGAQGLSLVELMIAIVLGLLVVGAAIGIFISNKQAYRATDNLGVLQENTRTAFELLARDAREAAGNPCVNNLPLANVINTPTTRWWTNFSNWGQTVRGFSGNDPFPENGAGFGTGSAQRLAGTDAIELVSGDNDVVTISGHNTAGNQFTVNTAAHGVVAGDLVLACNSRQAALFQASAVTGATISHGAGGTPGNCSGNLGLLGEGEPCAGRPVFEFAAPNSVLVKLHASRWFIANNPAGIPSLYQTLATGNTAVTQEVAQGVSDMTIDYLLSGTTDYVDSGSVGGNWANVVSARFNLNMVSPENVGTDGAPISRVVTYVISLRNRNL</sequence>
<keyword evidence="1" id="KW-1133">Transmembrane helix</keyword>
<evidence type="ECO:0000256" key="1">
    <source>
        <dbReference type="SAM" id="Phobius"/>
    </source>
</evidence>
<dbReference type="RefSeq" id="WP_057659356.1">
    <property type="nucleotide sequence ID" value="NZ_LDJL01000011.1"/>
</dbReference>
<dbReference type="InterPro" id="IPR045584">
    <property type="entry name" value="Pilin-like"/>
</dbReference>
<dbReference type="STRING" id="344882.ABB29_12220"/>
<reference evidence="2 3" key="1">
    <citation type="submission" date="2015-05" db="EMBL/GenBank/DDBJ databases">
        <title>Genome sequencing and analysis of members of genus Stenotrophomonas.</title>
        <authorList>
            <person name="Patil P.P."/>
            <person name="Midha S."/>
            <person name="Patil P.B."/>
        </authorList>
    </citation>
    <scope>NUCLEOTIDE SEQUENCE [LARGE SCALE GENOMIC DNA]</scope>
    <source>
        <strain evidence="2 3">DSM 21858</strain>
    </source>
</reference>
<dbReference type="OrthoDB" id="5296662at2"/>
<dbReference type="SUPFAM" id="SSF54523">
    <property type="entry name" value="Pili subunits"/>
    <property type="match status" value="1"/>
</dbReference>
<comment type="caution">
    <text evidence="2">The sequence shown here is derived from an EMBL/GenBank/DDBJ whole genome shotgun (WGS) entry which is preliminary data.</text>
</comment>
<evidence type="ECO:0000313" key="2">
    <source>
        <dbReference type="EMBL" id="KRG69157.1"/>
    </source>
</evidence>
<proteinExistence type="predicted"/>
<name>A0A0R0CHV5_9GAMM</name>
<dbReference type="EMBL" id="LDJL01000011">
    <property type="protein sequence ID" value="KRG69157.1"/>
    <property type="molecule type" value="Genomic_DNA"/>
</dbReference>
<dbReference type="Pfam" id="PF07963">
    <property type="entry name" value="N_methyl"/>
    <property type="match status" value="1"/>
</dbReference>
<keyword evidence="1" id="KW-0472">Membrane</keyword>
<organism evidence="2 3">
    <name type="scientific">Pseudoxanthomonas dokdonensis</name>
    <dbReference type="NCBI Taxonomy" id="344882"/>
    <lineage>
        <taxon>Bacteria</taxon>
        <taxon>Pseudomonadati</taxon>
        <taxon>Pseudomonadota</taxon>
        <taxon>Gammaproteobacteria</taxon>
        <taxon>Lysobacterales</taxon>
        <taxon>Lysobacteraceae</taxon>
        <taxon>Pseudoxanthomonas</taxon>
    </lineage>
</organism>
<gene>
    <name evidence="2" type="ORF">ABB29_12220</name>
</gene>
<dbReference type="Proteomes" id="UP000052052">
    <property type="component" value="Unassembled WGS sequence"/>
</dbReference>
<dbReference type="AlphaFoldDB" id="A0A0R0CHV5"/>
<keyword evidence="1" id="KW-0812">Transmembrane</keyword>